<dbReference type="EMBL" id="PFBV01000003">
    <property type="protein sequence ID" value="PIT88632.1"/>
    <property type="molecule type" value="Genomic_DNA"/>
</dbReference>
<reference evidence="4" key="1">
    <citation type="submission" date="2017-09" db="EMBL/GenBank/DDBJ databases">
        <title>Depth-based differentiation of microbial function through sediment-hosted aquifers and enrichment of novel symbionts in the deep terrestrial subsurface.</title>
        <authorList>
            <person name="Probst A.J."/>
            <person name="Ladd B."/>
            <person name="Jarett J.K."/>
            <person name="Geller-Mcgrath D.E."/>
            <person name="Sieber C.M.K."/>
            <person name="Emerson J.B."/>
            <person name="Anantharaman K."/>
            <person name="Thomas B.C."/>
            <person name="Malmstrom R."/>
            <person name="Stieglmeier M."/>
            <person name="Klingl A."/>
            <person name="Woyke T."/>
            <person name="Ryan C.M."/>
            <person name="Banfield J.F."/>
        </authorList>
    </citation>
    <scope>NUCLEOTIDE SEQUENCE [LARGE SCALE GENOMIC DNA]</scope>
</reference>
<feature type="transmembrane region" description="Helical" evidence="1">
    <location>
        <begin position="89"/>
        <end position="110"/>
    </location>
</feature>
<feature type="chain" id="PRO_5014999290" description="TrbC/VIRB2 family protein" evidence="2">
    <location>
        <begin position="23"/>
        <end position="164"/>
    </location>
</feature>
<dbReference type="AlphaFoldDB" id="A0A2M6W750"/>
<keyword evidence="1" id="KW-0812">Transmembrane</keyword>
<evidence type="ECO:0000256" key="2">
    <source>
        <dbReference type="SAM" id="SignalP"/>
    </source>
</evidence>
<organism evidence="3 4">
    <name type="scientific">Candidatus Magasanikbacteria bacterium CG10_big_fil_rev_8_21_14_0_10_36_32</name>
    <dbReference type="NCBI Taxonomy" id="1974646"/>
    <lineage>
        <taxon>Bacteria</taxon>
        <taxon>Candidatus Magasanikiibacteriota</taxon>
    </lineage>
</organism>
<evidence type="ECO:0000313" key="3">
    <source>
        <dbReference type="EMBL" id="PIT88632.1"/>
    </source>
</evidence>
<evidence type="ECO:0000256" key="1">
    <source>
        <dbReference type="SAM" id="Phobius"/>
    </source>
</evidence>
<evidence type="ECO:0000313" key="4">
    <source>
        <dbReference type="Proteomes" id="UP000231426"/>
    </source>
</evidence>
<dbReference type="InterPro" id="IPR043993">
    <property type="entry name" value="T4SS_pilin"/>
</dbReference>
<evidence type="ECO:0008006" key="5">
    <source>
        <dbReference type="Google" id="ProtNLM"/>
    </source>
</evidence>
<keyword evidence="1" id="KW-1133">Transmembrane helix</keyword>
<feature type="transmembrane region" description="Helical" evidence="1">
    <location>
        <begin position="46"/>
        <end position="77"/>
    </location>
</feature>
<name>A0A2M6W750_9BACT</name>
<dbReference type="Pfam" id="PF18895">
    <property type="entry name" value="T4SS_pilin"/>
    <property type="match status" value="1"/>
</dbReference>
<sequence length="164" mass="16769">MKKLFVQLLIVTCLFIPTMALADTFGSGLLSQSVQGVGLEQNLENSVANVISTVSTVVGTIFLILTVVAGIMWMTAAGNEDKISKAKQMLAAAAVGLFIVMSAYTITYFVTKKVGNASGGGTGETTCSCAGCYCSTVTACTSDVGTALTGTTCSGVCCQPTFAD</sequence>
<dbReference type="Proteomes" id="UP000231426">
    <property type="component" value="Unassembled WGS sequence"/>
</dbReference>
<accession>A0A2M6W750</accession>
<gene>
    <name evidence="3" type="ORF">COU29_02560</name>
</gene>
<keyword evidence="2" id="KW-0732">Signal</keyword>
<proteinExistence type="predicted"/>
<comment type="caution">
    <text evidence="3">The sequence shown here is derived from an EMBL/GenBank/DDBJ whole genome shotgun (WGS) entry which is preliminary data.</text>
</comment>
<protein>
    <recommendedName>
        <fullName evidence="5">TrbC/VIRB2 family protein</fullName>
    </recommendedName>
</protein>
<keyword evidence="1" id="KW-0472">Membrane</keyword>
<feature type="signal peptide" evidence="2">
    <location>
        <begin position="1"/>
        <end position="22"/>
    </location>
</feature>